<dbReference type="Pfam" id="PF03899">
    <property type="entry name" value="ATP-synt_I"/>
    <property type="match status" value="1"/>
</dbReference>
<name>A0A370CJA3_9COXI</name>
<keyword evidence="2" id="KW-1003">Cell membrane</keyword>
<evidence type="ECO:0000256" key="5">
    <source>
        <dbReference type="ARBA" id="ARBA00023136"/>
    </source>
</evidence>
<feature type="transmembrane region" description="Helical" evidence="6">
    <location>
        <begin position="49"/>
        <end position="68"/>
    </location>
</feature>
<protein>
    <recommendedName>
        <fullName evidence="9">ATP synthase subunit I</fullName>
    </recommendedName>
</protein>
<reference evidence="7 8" key="2">
    <citation type="journal article" date="2018" name="J. Invertebr. Pathol.">
        <title>'Candidatus Aquirickettsiella gammari' (Gammaproteobacteria: Legionellales: Coxiellaceae): A bacterial pathogen of the freshwater crustacean Gammarus fossarum (Malacostraca: Amphipoda).</title>
        <authorList>
            <person name="Bojko J."/>
            <person name="Dunn A.M."/>
            <person name="Stebbing P.D."/>
            <person name="van Aerle R."/>
            <person name="Bacela-Spychalska K."/>
            <person name="Bean T.P."/>
            <person name="Urrutia A."/>
            <person name="Stentiford G.D."/>
        </authorList>
    </citation>
    <scope>NUCLEOTIDE SEQUENCE [LARGE SCALE GENOMIC DNA]</scope>
    <source>
        <strain evidence="7">RA15029</strain>
    </source>
</reference>
<organism evidence="7 8">
    <name type="scientific">Candidatus Aquirickettsiella gammari</name>
    <dbReference type="NCBI Taxonomy" id="2016198"/>
    <lineage>
        <taxon>Bacteria</taxon>
        <taxon>Pseudomonadati</taxon>
        <taxon>Pseudomonadota</taxon>
        <taxon>Gammaproteobacteria</taxon>
        <taxon>Legionellales</taxon>
        <taxon>Coxiellaceae</taxon>
        <taxon>Candidatus Aquirickettsiella</taxon>
    </lineage>
</organism>
<dbReference type="Proteomes" id="UP000226429">
    <property type="component" value="Unassembled WGS sequence"/>
</dbReference>
<evidence type="ECO:0000256" key="6">
    <source>
        <dbReference type="SAM" id="Phobius"/>
    </source>
</evidence>
<evidence type="ECO:0000256" key="1">
    <source>
        <dbReference type="ARBA" id="ARBA00004651"/>
    </source>
</evidence>
<sequence length="136" mass="15615">MVFSRLAQLAVRLIRKMWQAGFIAFWVVLSGVVAILGNDFHNRKIISSLALGIILWLLPNCYFVVKVMHHLGRVSAERLLHIFYRAELIKLLLSGFFFIMMARLLSINFPVLLSGYLAAQLIFWLLLTIKNKEGLL</sequence>
<accession>A0A370CJA3</accession>
<gene>
    <name evidence="7" type="ORF">CFE62_003255</name>
</gene>
<evidence type="ECO:0000313" key="7">
    <source>
        <dbReference type="EMBL" id="RDH40524.1"/>
    </source>
</evidence>
<feature type="transmembrane region" description="Helical" evidence="6">
    <location>
        <begin position="111"/>
        <end position="129"/>
    </location>
</feature>
<proteinExistence type="predicted"/>
<dbReference type="EMBL" id="NMOS02000007">
    <property type="protein sequence ID" value="RDH40524.1"/>
    <property type="molecule type" value="Genomic_DNA"/>
</dbReference>
<evidence type="ECO:0000256" key="2">
    <source>
        <dbReference type="ARBA" id="ARBA00022475"/>
    </source>
</evidence>
<keyword evidence="8" id="KW-1185">Reference proteome</keyword>
<keyword evidence="4 6" id="KW-1133">Transmembrane helix</keyword>
<dbReference type="InterPro" id="IPR005598">
    <property type="entry name" value="ATP_synth_I"/>
</dbReference>
<feature type="transmembrane region" description="Helical" evidence="6">
    <location>
        <begin position="20"/>
        <end position="37"/>
    </location>
</feature>
<keyword evidence="5 6" id="KW-0472">Membrane</keyword>
<reference evidence="7 8" key="1">
    <citation type="journal article" date="2017" name="Int. J. Syst. Evol. Microbiol.">
        <title>Aquarickettsiella crustaci n. gen. n. sp. (Gammaproteobacteria: Legionellales: Coxiellaceae); a bacterial pathogen of the freshwater crustacean: Gammarus fossarum (Malacostraca: Amphipoda).</title>
        <authorList>
            <person name="Bojko J."/>
            <person name="Dunn A.M."/>
            <person name="Stebbing P.D."/>
            <person name="Van Aerle R."/>
            <person name="Bacela-Spychalska K."/>
            <person name="Bean T.P."/>
            <person name="Stentiford G.D."/>
        </authorList>
    </citation>
    <scope>NUCLEOTIDE SEQUENCE [LARGE SCALE GENOMIC DNA]</scope>
    <source>
        <strain evidence="7">RA15029</strain>
    </source>
</reference>
<evidence type="ECO:0000313" key="8">
    <source>
        <dbReference type="Proteomes" id="UP000226429"/>
    </source>
</evidence>
<evidence type="ECO:0008006" key="9">
    <source>
        <dbReference type="Google" id="ProtNLM"/>
    </source>
</evidence>
<keyword evidence="3 6" id="KW-0812">Transmembrane</keyword>
<evidence type="ECO:0000256" key="3">
    <source>
        <dbReference type="ARBA" id="ARBA00022692"/>
    </source>
</evidence>
<evidence type="ECO:0000256" key="4">
    <source>
        <dbReference type="ARBA" id="ARBA00022989"/>
    </source>
</evidence>
<dbReference type="GO" id="GO:0005886">
    <property type="term" value="C:plasma membrane"/>
    <property type="evidence" value="ECO:0007669"/>
    <property type="project" value="UniProtKB-SubCell"/>
</dbReference>
<feature type="transmembrane region" description="Helical" evidence="6">
    <location>
        <begin position="88"/>
        <end position="105"/>
    </location>
</feature>
<dbReference type="AlphaFoldDB" id="A0A370CJA3"/>
<comment type="caution">
    <text evidence="7">The sequence shown here is derived from an EMBL/GenBank/DDBJ whole genome shotgun (WGS) entry which is preliminary data.</text>
</comment>
<comment type="subcellular location">
    <subcellularLocation>
        <location evidence="1">Cell membrane</location>
        <topology evidence="1">Multi-pass membrane protein</topology>
    </subcellularLocation>
</comment>